<dbReference type="EMBL" id="AZFE01000031">
    <property type="protein sequence ID" value="KRL55586.1"/>
    <property type="molecule type" value="Genomic_DNA"/>
</dbReference>
<evidence type="ECO:0000259" key="2">
    <source>
        <dbReference type="SMART" id="SM00849"/>
    </source>
</evidence>
<feature type="domain" description="Metallo-beta-lactamase" evidence="2">
    <location>
        <begin position="47"/>
        <end position="284"/>
    </location>
</feature>
<keyword evidence="4" id="KW-1185">Reference proteome</keyword>
<dbReference type="InterPro" id="IPR050114">
    <property type="entry name" value="UPF0173_UPF0282_UlaG_hydrolase"/>
</dbReference>
<dbReference type="Proteomes" id="UP000051697">
    <property type="component" value="Unassembled WGS sequence"/>
</dbReference>
<dbReference type="SUPFAM" id="SSF56281">
    <property type="entry name" value="Metallo-hydrolase/oxidoreductase"/>
    <property type="match status" value="1"/>
</dbReference>
<accession>A0A0R1RN49</accession>
<dbReference type="Gene3D" id="3.60.15.10">
    <property type="entry name" value="Ribonuclease Z/Hydroxyacylglutathione hydrolase-like"/>
    <property type="match status" value="1"/>
</dbReference>
<dbReference type="AlphaFoldDB" id="A0A0R1RN49"/>
<dbReference type="Pfam" id="PF12706">
    <property type="entry name" value="Lactamase_B_2"/>
    <property type="match status" value="1"/>
</dbReference>
<dbReference type="PATRIC" id="fig|1423778.4.peg.1222"/>
<dbReference type="OrthoDB" id="9800061at2"/>
<evidence type="ECO:0000313" key="3">
    <source>
        <dbReference type="EMBL" id="KRL55586.1"/>
    </source>
</evidence>
<dbReference type="NCBIfam" id="NF008688">
    <property type="entry name" value="PRK11709.1"/>
    <property type="match status" value="1"/>
</dbReference>
<evidence type="ECO:0000313" key="4">
    <source>
        <dbReference type="Proteomes" id="UP000051697"/>
    </source>
</evidence>
<reference evidence="3 4" key="1">
    <citation type="journal article" date="2015" name="Genome Announc.">
        <title>Expanding the biotechnology potential of lactobacilli through comparative genomics of 213 strains and associated genera.</title>
        <authorList>
            <person name="Sun Z."/>
            <person name="Harris H.M."/>
            <person name="McCann A."/>
            <person name="Guo C."/>
            <person name="Argimon S."/>
            <person name="Zhang W."/>
            <person name="Yang X."/>
            <person name="Jeffery I.B."/>
            <person name="Cooney J.C."/>
            <person name="Kagawa T.F."/>
            <person name="Liu W."/>
            <person name="Song Y."/>
            <person name="Salvetti E."/>
            <person name="Wrobel A."/>
            <person name="Rasinkangas P."/>
            <person name="Parkhill J."/>
            <person name="Rea M.C."/>
            <person name="O'Sullivan O."/>
            <person name="Ritari J."/>
            <person name="Douillard F.P."/>
            <person name="Paul Ross R."/>
            <person name="Yang R."/>
            <person name="Briner A.E."/>
            <person name="Felis G.E."/>
            <person name="de Vos W.M."/>
            <person name="Barrangou R."/>
            <person name="Klaenhammer T.R."/>
            <person name="Caufield P.W."/>
            <person name="Cui Y."/>
            <person name="Zhang H."/>
            <person name="O'Toole P.W."/>
        </authorList>
    </citation>
    <scope>NUCLEOTIDE SEQUENCE [LARGE SCALE GENOMIC DNA]</scope>
    <source>
        <strain evidence="3 4">DSM 15707</strain>
    </source>
</reference>
<proteinExistence type="predicted"/>
<dbReference type="PANTHER" id="PTHR43546">
    <property type="entry name" value="UPF0173 METAL-DEPENDENT HYDROLASE MJ1163-RELATED"/>
    <property type="match status" value="1"/>
</dbReference>
<dbReference type="KEGG" id="lol:LACOL_0117"/>
<dbReference type="STRING" id="1423778.FC70_GL001188"/>
<comment type="caution">
    <text evidence="3">The sequence shown here is derived from an EMBL/GenBank/DDBJ whole genome shotgun (WGS) entry which is preliminary data.</text>
</comment>
<name>A0A0R1RN49_9LACO</name>
<dbReference type="SMART" id="SM00849">
    <property type="entry name" value="Lactamase_B"/>
    <property type="match status" value="1"/>
</dbReference>
<sequence>MSKPKNIKEATRENWIQSTFPEWGTWLNEEISESVVPENNFRMWWLANNGVWLKTYENTNILVDLWNGTGKQTHGNGLMKDGHQMMRMSGVKEMQPNLRMQPFVIDPYAVSDVDALLVTHIHSDHLDINTAAAVLQNSGPDTKFIGPQAVVDIWKSWGVPDNRTIVVHPGDEVKIKSVTIKALEAFDRTALLTVSNEEKIEGSLPQDMNEIAVNYLFKTSGGNLYHAADSHMSNMFAKHGNENEIDVEIINYGENPRGITDKVTSIDVLRSAEDLKAKVVIPVHYDIWSNFDADPQEIVKLWEMKKDILEYKFHPFIWKVGGEYTFPQDRDKIQFHYNRGFKDVFLHENDVPFNSFL</sequence>
<keyword evidence="1" id="KW-0378">Hydrolase</keyword>
<organism evidence="3 4">
    <name type="scientific">Paucilactobacillus oligofermentans DSM 15707 = LMG 22743</name>
    <dbReference type="NCBI Taxonomy" id="1423778"/>
    <lineage>
        <taxon>Bacteria</taxon>
        <taxon>Bacillati</taxon>
        <taxon>Bacillota</taxon>
        <taxon>Bacilli</taxon>
        <taxon>Lactobacillales</taxon>
        <taxon>Lactobacillaceae</taxon>
        <taxon>Paucilactobacillus</taxon>
    </lineage>
</organism>
<dbReference type="GO" id="GO:0016787">
    <property type="term" value="F:hydrolase activity"/>
    <property type="evidence" value="ECO:0007669"/>
    <property type="project" value="UniProtKB-KW"/>
</dbReference>
<dbReference type="InterPro" id="IPR036866">
    <property type="entry name" value="RibonucZ/Hydroxyglut_hydro"/>
</dbReference>
<protein>
    <submittedName>
        <fullName evidence="3">L-ascorbate-6-phosphate lactonase</fullName>
    </submittedName>
</protein>
<dbReference type="RefSeq" id="WP_057890122.1">
    <property type="nucleotide sequence ID" value="NZ_AZFE01000031.1"/>
</dbReference>
<evidence type="ECO:0000256" key="1">
    <source>
        <dbReference type="ARBA" id="ARBA00022801"/>
    </source>
</evidence>
<dbReference type="InterPro" id="IPR001279">
    <property type="entry name" value="Metallo-B-lactamas"/>
</dbReference>
<gene>
    <name evidence="3" type="ORF">FC70_GL001188</name>
</gene>
<dbReference type="PANTHER" id="PTHR43546:SF9">
    <property type="entry name" value="L-ASCORBATE-6-PHOSPHATE LACTONASE ULAG-RELATED"/>
    <property type="match status" value="1"/>
</dbReference>